<evidence type="ECO:0000256" key="4">
    <source>
        <dbReference type="ARBA" id="ARBA00022723"/>
    </source>
</evidence>
<dbReference type="PRINTS" id="PR00326">
    <property type="entry name" value="GTP1OBG"/>
</dbReference>
<dbReference type="OrthoDB" id="9807318at2"/>
<dbReference type="GO" id="GO:0005525">
    <property type="term" value="F:GTP binding"/>
    <property type="evidence" value="ECO:0007669"/>
    <property type="project" value="UniProtKB-UniRule"/>
</dbReference>
<feature type="region of interest" description="Disordered" evidence="10">
    <location>
        <begin position="13"/>
        <end position="83"/>
    </location>
</feature>
<dbReference type="GO" id="GO:0005737">
    <property type="term" value="C:cytoplasm"/>
    <property type="evidence" value="ECO:0007669"/>
    <property type="project" value="UniProtKB-SubCell"/>
</dbReference>
<dbReference type="PROSITE" id="PS00905">
    <property type="entry name" value="GTP1_OBG"/>
    <property type="match status" value="1"/>
</dbReference>
<dbReference type="InterPro" id="IPR006074">
    <property type="entry name" value="GTP1-OBG_CS"/>
</dbReference>
<dbReference type="InterPro" id="IPR015349">
    <property type="entry name" value="OCT_dom"/>
</dbReference>
<dbReference type="Pfam" id="PF09269">
    <property type="entry name" value="DUF1967"/>
    <property type="match status" value="1"/>
</dbReference>
<dbReference type="PANTHER" id="PTHR11702">
    <property type="entry name" value="DEVELOPMENTALLY REGULATED GTP-BINDING PROTEIN-RELATED"/>
    <property type="match status" value="1"/>
</dbReference>
<name>A0A411YBM2_9ACTN</name>
<dbReference type="NCBIfam" id="NF008955">
    <property type="entry name" value="PRK12297.1"/>
    <property type="match status" value="1"/>
</dbReference>
<dbReference type="InterPro" id="IPR031167">
    <property type="entry name" value="G_OBG"/>
</dbReference>
<comment type="function">
    <text evidence="9">An essential GTPase which binds GTP, GDP and possibly (p)ppGpp with moderate affinity, with high nucleotide exchange rates and a fairly low GTP hydrolysis rate. Plays a role in control of the cell cycle, stress response, ribosome biogenesis and in those bacteria that undergo differentiation, in morphogenesis control.</text>
</comment>
<dbReference type="Pfam" id="PF01018">
    <property type="entry name" value="GTP1_OBG"/>
    <property type="match status" value="1"/>
</dbReference>
<feature type="compositionally biased region" description="Acidic residues" evidence="10">
    <location>
        <begin position="439"/>
        <end position="488"/>
    </location>
</feature>
<evidence type="ECO:0000313" key="15">
    <source>
        <dbReference type="Proteomes" id="UP000291469"/>
    </source>
</evidence>
<evidence type="ECO:0000259" key="12">
    <source>
        <dbReference type="PROSITE" id="PS51881"/>
    </source>
</evidence>
<evidence type="ECO:0000256" key="9">
    <source>
        <dbReference type="HAMAP-Rule" id="MF_01454"/>
    </source>
</evidence>
<dbReference type="InterPro" id="IPR036726">
    <property type="entry name" value="GTP1_OBG_dom_sf"/>
</dbReference>
<dbReference type="NCBIfam" id="NF008954">
    <property type="entry name" value="PRK12296.1"/>
    <property type="match status" value="1"/>
</dbReference>
<evidence type="ECO:0000256" key="6">
    <source>
        <dbReference type="ARBA" id="ARBA00022801"/>
    </source>
</evidence>
<dbReference type="NCBIfam" id="NF008956">
    <property type="entry name" value="PRK12299.1"/>
    <property type="match status" value="1"/>
</dbReference>
<dbReference type="SUPFAM" id="SSF52540">
    <property type="entry name" value="P-loop containing nucleoside triphosphate hydrolases"/>
    <property type="match status" value="1"/>
</dbReference>
<feature type="binding site" evidence="9">
    <location>
        <begin position="211"/>
        <end position="214"/>
    </location>
    <ligand>
        <name>GTP</name>
        <dbReference type="ChEBI" id="CHEBI:37565"/>
    </ligand>
</feature>
<gene>
    <name evidence="14" type="primary">obgE</name>
    <name evidence="9" type="synonym">obg</name>
    <name evidence="14" type="ORF">ER308_03155</name>
</gene>
<evidence type="ECO:0000256" key="1">
    <source>
        <dbReference type="ARBA" id="ARBA00001946"/>
    </source>
</evidence>
<dbReference type="EMBL" id="CP036402">
    <property type="protein sequence ID" value="QBI18653.1"/>
    <property type="molecule type" value="Genomic_DNA"/>
</dbReference>
<dbReference type="PANTHER" id="PTHR11702:SF31">
    <property type="entry name" value="MITOCHONDRIAL RIBOSOME-ASSOCIATED GTPASE 2"/>
    <property type="match status" value="1"/>
</dbReference>
<dbReference type="InterPro" id="IPR006073">
    <property type="entry name" value="GTP-bd"/>
</dbReference>
<dbReference type="Gene3D" id="3.30.300.350">
    <property type="entry name" value="GTP-binding protein OBG, C-terminal domain"/>
    <property type="match status" value="1"/>
</dbReference>
<dbReference type="Gene3D" id="2.70.210.12">
    <property type="entry name" value="GTP1/OBG domain"/>
    <property type="match status" value="1"/>
</dbReference>
<keyword evidence="15" id="KW-1185">Reference proteome</keyword>
<dbReference type="KEGG" id="erz:ER308_03155"/>
<dbReference type="AlphaFoldDB" id="A0A411YBM2"/>
<keyword evidence="3 9" id="KW-0963">Cytoplasm</keyword>
<proteinExistence type="inferred from homology"/>
<keyword evidence="8 9" id="KW-0342">GTP-binding</keyword>
<keyword evidence="5 9" id="KW-0547">Nucleotide-binding</keyword>
<feature type="binding site" evidence="9">
    <location>
        <position position="172"/>
    </location>
    <ligand>
        <name>Mg(2+)</name>
        <dbReference type="ChEBI" id="CHEBI:18420"/>
    </ligand>
</feature>
<keyword evidence="4 9" id="KW-0479">Metal-binding</keyword>
<dbReference type="PROSITE" id="PS51710">
    <property type="entry name" value="G_OBG"/>
    <property type="match status" value="1"/>
</dbReference>
<dbReference type="InterPro" id="IPR014100">
    <property type="entry name" value="GTP-bd_Obg/CgtA"/>
</dbReference>
<feature type="binding site" evidence="9">
    <location>
        <begin position="190"/>
        <end position="194"/>
    </location>
    <ligand>
        <name>GTP</name>
        <dbReference type="ChEBI" id="CHEBI:37565"/>
    </ligand>
</feature>
<evidence type="ECO:0000259" key="13">
    <source>
        <dbReference type="PROSITE" id="PS51883"/>
    </source>
</evidence>
<keyword evidence="6 9" id="KW-0378">Hydrolase</keyword>
<evidence type="ECO:0000313" key="14">
    <source>
        <dbReference type="EMBL" id="QBI18653.1"/>
    </source>
</evidence>
<keyword evidence="7 9" id="KW-0460">Magnesium</keyword>
<feature type="binding site" evidence="9">
    <location>
        <begin position="281"/>
        <end position="284"/>
    </location>
    <ligand>
        <name>GTP</name>
        <dbReference type="ChEBI" id="CHEBI:37565"/>
    </ligand>
</feature>
<evidence type="ECO:0000256" key="2">
    <source>
        <dbReference type="ARBA" id="ARBA00007699"/>
    </source>
</evidence>
<dbReference type="Proteomes" id="UP000291469">
    <property type="component" value="Chromosome"/>
</dbReference>
<comment type="subunit">
    <text evidence="9">Monomer.</text>
</comment>
<protein>
    <recommendedName>
        <fullName evidence="9">GTPase Obg</fullName>
        <ecNumber evidence="9">3.6.5.-</ecNumber>
    </recommendedName>
    <alternativeName>
        <fullName evidence="9">GTP-binding protein Obg</fullName>
    </alternativeName>
</protein>
<feature type="binding site" evidence="9">
    <location>
        <begin position="308"/>
        <end position="310"/>
    </location>
    <ligand>
        <name>GTP</name>
        <dbReference type="ChEBI" id="CHEBI:37565"/>
    </ligand>
</feature>
<feature type="binding site" evidence="9">
    <location>
        <position position="192"/>
    </location>
    <ligand>
        <name>Mg(2+)</name>
        <dbReference type="ChEBI" id="CHEBI:18420"/>
    </ligand>
</feature>
<dbReference type="InterPro" id="IPR036346">
    <property type="entry name" value="GTP-bd_prot_GTP1/OBG_C_sf"/>
</dbReference>
<dbReference type="NCBIfam" id="TIGR02729">
    <property type="entry name" value="Obg_CgtA"/>
    <property type="match status" value="1"/>
</dbReference>
<reference evidence="14 15" key="1">
    <citation type="submission" date="2019-01" db="EMBL/GenBank/DDBJ databases">
        <title>Egibacter rhizosphaerae EGI 80759T.</title>
        <authorList>
            <person name="Chen D.-D."/>
            <person name="Tian Y."/>
            <person name="Jiao J.-Y."/>
            <person name="Zhang X.-T."/>
            <person name="Zhang Y.-G."/>
            <person name="Zhang Y."/>
            <person name="Xiao M."/>
            <person name="Shu W.-S."/>
            <person name="Li W.-J."/>
        </authorList>
    </citation>
    <scope>NUCLEOTIDE SEQUENCE [LARGE SCALE GENOMIC DNA]</scope>
    <source>
        <strain evidence="14 15">EGI 80759</strain>
    </source>
</reference>
<accession>A0A411YBM2</accession>
<evidence type="ECO:0000256" key="7">
    <source>
        <dbReference type="ARBA" id="ARBA00022842"/>
    </source>
</evidence>
<dbReference type="FunFam" id="2.70.210.12:FF:000001">
    <property type="entry name" value="GTPase Obg"/>
    <property type="match status" value="1"/>
</dbReference>
<dbReference type="GO" id="GO:0042254">
    <property type="term" value="P:ribosome biogenesis"/>
    <property type="evidence" value="ECO:0007669"/>
    <property type="project" value="UniProtKB-UniRule"/>
</dbReference>
<sequence>MFVDEVTVHAAGGRGGSGVTSFLRQAYEPKGPPDGGDGGHGGSVRARATENVRSLVDYHHRPHRRAERGRHGQGDRKRGADGEDVVLAVPVGTVVRDRDDGALLGDLVRPGDEVVIARGGRGGRGNAAFRTQRRRSPGFHELGEPAEERSVVLELKLVVDVALVGYPNAGKSSLIARLSAAKPKIADYPFTTLVPNLGVVRTDPVDIVVADVPGLIPGASDGRGLGHDFLRHVERARVLVHVLDCASWEQRDPREDLAALTGELRAYRSELLDRPALVALNKVDADPETAEIVRPDLEEAGWEVLEISAVTGQGTEQLARRMAELVAASPSQEAEVAPEPRPVLRPTSARDDLEVETTKDGFRVVSPRVDRWVAMTDLDNEEAVAHLQQRLARAGVERALVAAGARAGDPVEIGGIEFDFSPELADLPADERAALAAELDGDASLEDPDDPDGDASPDDPDDPGGDASLEEPEEPEEPDYPDVGEELEFGAVTDDGDSGAAGRGRA</sequence>
<comment type="cofactor">
    <cofactor evidence="1 9">
        <name>Mg(2+)</name>
        <dbReference type="ChEBI" id="CHEBI:18420"/>
    </cofactor>
</comment>
<dbReference type="SUPFAM" id="SSF82051">
    <property type="entry name" value="Obg GTP-binding protein N-terminal domain"/>
    <property type="match status" value="1"/>
</dbReference>
<feature type="domain" description="OBG-type G" evidence="11">
    <location>
        <begin position="159"/>
        <end position="327"/>
    </location>
</feature>
<feature type="compositionally biased region" description="Gly residues" evidence="10">
    <location>
        <begin position="33"/>
        <end position="42"/>
    </location>
</feature>
<feature type="compositionally biased region" description="Basic and acidic residues" evidence="10">
    <location>
        <begin position="69"/>
        <end position="81"/>
    </location>
</feature>
<dbReference type="InterPro" id="IPR006169">
    <property type="entry name" value="GTP1_OBG_dom"/>
</dbReference>
<dbReference type="GO" id="GO:0003924">
    <property type="term" value="F:GTPase activity"/>
    <property type="evidence" value="ECO:0007669"/>
    <property type="project" value="UniProtKB-UniRule"/>
</dbReference>
<feature type="domain" description="OCT" evidence="12">
    <location>
        <begin position="345"/>
        <end position="422"/>
    </location>
</feature>
<dbReference type="EC" id="3.6.5.-" evidence="9"/>
<feature type="domain" description="Obg" evidence="13">
    <location>
        <begin position="1"/>
        <end position="158"/>
    </location>
</feature>
<evidence type="ECO:0000256" key="10">
    <source>
        <dbReference type="SAM" id="MobiDB-lite"/>
    </source>
</evidence>
<dbReference type="HAMAP" id="MF_01454">
    <property type="entry name" value="GTPase_Obg"/>
    <property type="match status" value="1"/>
</dbReference>
<dbReference type="Pfam" id="PF01926">
    <property type="entry name" value="MMR_HSR1"/>
    <property type="match status" value="1"/>
</dbReference>
<comment type="subcellular location">
    <subcellularLocation>
        <location evidence="9">Cytoplasm</location>
    </subcellularLocation>
</comment>
<dbReference type="InterPro" id="IPR045086">
    <property type="entry name" value="OBG_GTPase"/>
</dbReference>
<evidence type="ECO:0000256" key="5">
    <source>
        <dbReference type="ARBA" id="ARBA00022741"/>
    </source>
</evidence>
<evidence type="ECO:0000259" key="11">
    <source>
        <dbReference type="PROSITE" id="PS51710"/>
    </source>
</evidence>
<dbReference type="InterPro" id="IPR027417">
    <property type="entry name" value="P-loop_NTPase"/>
</dbReference>
<dbReference type="Gene3D" id="3.40.50.300">
    <property type="entry name" value="P-loop containing nucleotide triphosphate hydrolases"/>
    <property type="match status" value="1"/>
</dbReference>
<feature type="region of interest" description="Disordered" evidence="10">
    <location>
        <begin position="329"/>
        <end position="355"/>
    </location>
</feature>
<dbReference type="PROSITE" id="PS51883">
    <property type="entry name" value="OBG"/>
    <property type="match status" value="1"/>
</dbReference>
<dbReference type="PROSITE" id="PS51881">
    <property type="entry name" value="OCT"/>
    <property type="match status" value="1"/>
</dbReference>
<dbReference type="GO" id="GO:0000287">
    <property type="term" value="F:magnesium ion binding"/>
    <property type="evidence" value="ECO:0007669"/>
    <property type="project" value="InterPro"/>
</dbReference>
<dbReference type="RefSeq" id="WP_131153651.1">
    <property type="nucleotide sequence ID" value="NZ_CP036402.1"/>
</dbReference>
<evidence type="ECO:0000256" key="8">
    <source>
        <dbReference type="ARBA" id="ARBA00023134"/>
    </source>
</evidence>
<dbReference type="CDD" id="cd01898">
    <property type="entry name" value="Obg"/>
    <property type="match status" value="1"/>
</dbReference>
<feature type="binding site" evidence="9">
    <location>
        <begin position="165"/>
        <end position="172"/>
    </location>
    <ligand>
        <name>GTP</name>
        <dbReference type="ChEBI" id="CHEBI:37565"/>
    </ligand>
</feature>
<dbReference type="NCBIfam" id="TIGR03595">
    <property type="entry name" value="Obg_CgtA_exten"/>
    <property type="match status" value="1"/>
</dbReference>
<organism evidence="14 15">
    <name type="scientific">Egibacter rhizosphaerae</name>
    <dbReference type="NCBI Taxonomy" id="1670831"/>
    <lineage>
        <taxon>Bacteria</taxon>
        <taxon>Bacillati</taxon>
        <taxon>Actinomycetota</taxon>
        <taxon>Nitriliruptoria</taxon>
        <taxon>Egibacterales</taxon>
        <taxon>Egibacteraceae</taxon>
        <taxon>Egibacter</taxon>
    </lineage>
</organism>
<comment type="similarity">
    <text evidence="2 9">Belongs to the TRAFAC class OBG-HflX-like GTPase superfamily. OBG GTPase family.</text>
</comment>
<evidence type="ECO:0000256" key="3">
    <source>
        <dbReference type="ARBA" id="ARBA00022490"/>
    </source>
</evidence>
<feature type="region of interest" description="Disordered" evidence="10">
    <location>
        <begin position="436"/>
        <end position="506"/>
    </location>
</feature>
<dbReference type="SUPFAM" id="SSF102741">
    <property type="entry name" value="Obg GTP-binding protein C-terminal domain"/>
    <property type="match status" value="1"/>
</dbReference>